<feature type="region of interest" description="Disordered" evidence="1">
    <location>
        <begin position="1629"/>
        <end position="1660"/>
    </location>
</feature>
<feature type="compositionally biased region" description="Low complexity" evidence="1">
    <location>
        <begin position="1379"/>
        <end position="1397"/>
    </location>
</feature>
<feature type="compositionally biased region" description="Polar residues" evidence="1">
    <location>
        <begin position="534"/>
        <end position="545"/>
    </location>
</feature>
<proteinExistence type="predicted"/>
<feature type="compositionally biased region" description="Basic residues" evidence="1">
    <location>
        <begin position="1405"/>
        <end position="1415"/>
    </location>
</feature>
<evidence type="ECO:0000256" key="1">
    <source>
        <dbReference type="SAM" id="MobiDB-lite"/>
    </source>
</evidence>
<feature type="compositionally biased region" description="Polar residues" evidence="1">
    <location>
        <begin position="1829"/>
        <end position="1842"/>
    </location>
</feature>
<feature type="region of interest" description="Disordered" evidence="1">
    <location>
        <begin position="979"/>
        <end position="1048"/>
    </location>
</feature>
<name>A0A836KY43_LEIEN</name>
<dbReference type="KEGG" id="lenr:94175343"/>
<feature type="region of interest" description="Disordered" evidence="1">
    <location>
        <begin position="716"/>
        <end position="873"/>
    </location>
</feature>
<feature type="compositionally biased region" description="Low complexity" evidence="1">
    <location>
        <begin position="1039"/>
        <end position="1048"/>
    </location>
</feature>
<feature type="region of interest" description="Disordered" evidence="1">
    <location>
        <begin position="511"/>
        <end position="551"/>
    </location>
</feature>
<feature type="region of interest" description="Disordered" evidence="1">
    <location>
        <begin position="1541"/>
        <end position="1562"/>
    </location>
</feature>
<evidence type="ECO:0000313" key="2">
    <source>
        <dbReference type="EMBL" id="KAG5487190.1"/>
    </source>
</evidence>
<dbReference type="EMBL" id="JAFHKP010000002">
    <property type="protein sequence ID" value="KAG5487190.1"/>
    <property type="molecule type" value="Genomic_DNA"/>
</dbReference>
<feature type="compositionally biased region" description="Pro residues" evidence="1">
    <location>
        <begin position="1015"/>
        <end position="1025"/>
    </location>
</feature>
<feature type="compositionally biased region" description="Polar residues" evidence="1">
    <location>
        <begin position="764"/>
        <end position="774"/>
    </location>
</feature>
<gene>
    <name evidence="2" type="ORF">CUR178_08203</name>
</gene>
<feature type="compositionally biased region" description="Low complexity" evidence="1">
    <location>
        <begin position="802"/>
        <end position="812"/>
    </location>
</feature>
<feature type="region of interest" description="Disordered" evidence="1">
    <location>
        <begin position="76"/>
        <end position="214"/>
    </location>
</feature>
<feature type="compositionally biased region" description="Low complexity" evidence="1">
    <location>
        <begin position="588"/>
        <end position="601"/>
    </location>
</feature>
<dbReference type="GeneID" id="94175343"/>
<feature type="compositionally biased region" description="Low complexity" evidence="1">
    <location>
        <begin position="2076"/>
        <end position="2089"/>
    </location>
</feature>
<feature type="region of interest" description="Disordered" evidence="1">
    <location>
        <begin position="1698"/>
        <end position="1849"/>
    </location>
</feature>
<feature type="compositionally biased region" description="Low complexity" evidence="1">
    <location>
        <begin position="1792"/>
        <end position="1806"/>
    </location>
</feature>
<feature type="compositionally biased region" description="Low complexity" evidence="1">
    <location>
        <begin position="775"/>
        <end position="787"/>
    </location>
</feature>
<feature type="compositionally biased region" description="Basic residues" evidence="1">
    <location>
        <begin position="1543"/>
        <end position="1558"/>
    </location>
</feature>
<comment type="caution">
    <text evidence="2">The sequence shown here is derived from an EMBL/GenBank/DDBJ whole genome shotgun (WGS) entry which is preliminary data.</text>
</comment>
<evidence type="ECO:0000313" key="3">
    <source>
        <dbReference type="Proteomes" id="UP000674179"/>
    </source>
</evidence>
<feature type="region of interest" description="Disordered" evidence="1">
    <location>
        <begin position="2076"/>
        <end position="2101"/>
    </location>
</feature>
<dbReference type="Proteomes" id="UP000674179">
    <property type="component" value="Chromosome 2"/>
</dbReference>
<sequence length="2101" mass="217767">MQSLASPSVLGSSASAVEAPAPVPLQEDARKLRAISVHTKAAEEGAGTVTPSAVATRVHLTTSGKTEANTVVGGEATRLCQSSSRGTVVEGRGGQQQLEHGVGETQAHPHSASTLHSPPQPPPPASAESLESVSTTAAPPAFSNGRKGAPAGLSGVLKRRPKAQSHRSRSRSECGAPIGAARLSFGKVTSLQHQRRRVSKPSETSTESAPARIPFTGARIIPNPSMRTTATDSAPCMPHSCAVRTSAALEAFRLSFQNCLHRQEILFQRVDVAVAQLESSRANVEAGASSPFPLHEGGAKAFSAFPPSANLPWASRPLPQHVPPLHIPPYALATAATDGLPAKPNVAITLTGAVAEARSSGGATGVATCNSHADSASLTSPVLSVSSFLPELTLADARHQARRYHSNQSSMSSTISSTVVVMRPALERIGGSSGGAPARGTTSQDRQAPLTHTSSLLSLPTCVRVDGAATAPTSAAPSKHSYPPTLFPSSMPATLPLPAQLGAAQLQLLTSNSGSVSSPPASTSARSPASTSTGVATYSPPTSFRGQGAADTQRYLRVEAEAVVGGPVTDAAMQSVSATTTDRREAAEPSSAASTAVEASAPGDAERGAGSRLKSSATIASFTDVSASPSPILQGAQMPYLTTTIFGASQSLSCCCGAGIDGVAAWSNAPPGHAGSGSFRLGGNADSSFISAFTSGSADSVSLSPLSRPASIWVGSPRTRSVVGPTSPHQPPQPLQQNSSLGGSSVNTAWMSPRRAPNGHHSRSSSSNAAGTVQASASRSPRAMAAPEQPRHSLSAVNAAGSQPSTSSQQPQHRGSGDVLSPLSGPCLFSPSPTPTVSRRASGVVQRSSVQMTSVNLSGSGTPRIGASSHSGSTGGLAAATSATTVEGNIVSSLSSTSLAPLLLSVGGSGSTGGGVAAGAAQANTSPRATCRQLALSPLASTEEAGGDDHFQEASLRPLINPTEEVDDEDEQQQQLLANRYAPPPPPPSLTELQQQQNQRRRWSAPPVPTMRRPPMAPLRLPNPPGQVALRDEEERPRSASPPSARPEQWLSFEQQHERLHLPECWRDSEVVVVDHVEKRCKERDAEEAARLLLLEEELLKELRQSASDQMEGDGLLRRGRRRGGGRRHLVVGTSVTDEAVGEEELDWGDDSDDETVTDAAYEGRLAWYGKAMRLHRRGRAHASLYRGGGEGRSRSNSPSAAVGRRRQGLASEGGREGVYPNATTSSMREPSNECTFSPAATEAHAGSPMPSKRVLSRRHSAPATILGADNGAEWRDLQARFDELISIQQRSRGSGRDGADGTTLDHHWLPPVASSETSSPMKECLASGMPRRRHSRSYSHEVVACPSDTEGTDAQRVLLPPARGFSDYYGGAPHRTEGSSGSGASSPHAAAAAPLSPEWPHTHSSPRGHHHGEWKRKAQAEAAPSLPEQDDTTGQLNRAHVSAAQKSSPGFLTSPRHPPVMANAAHTTGAKGSTEVRTGVGKCNTEGDVSGRKRAIAVCAPVVSTALRTPRLRFALPSRSASSIGMLGRPRRIVGLHSAPAKGRRNSRVSRKGRAAGKSKVAATPTVTCALSTAQKLPATAAASGGRGTGVALKSGGRVSARVSSGVVSGGRRCTRCSRANSVSYDSAGAASVASTKEADDKVPTALTGPSSHNSTRADAGTTISALHPSDHALDGGEVVEPFSQMLLAAATAAPAAVPTTVSPPPATLKSSRDSCTQRGRLRDHKVNSCRGPEKDHDARGVFLSSPSRQRHRRHAGAEGETSVSARPLHKASARHPPGLPESETRHPDSGVAAGTAAAQGAESRALLRRLAQQKDRTRAIEERLRVSGNSATSGNPNNGGHSARSVGGGLFVSSDGLTACKGGLESGGCTPMRTVTRGYTGAELARQDFSTSSHIYSVHMTIGDATLDTPMARAVTARPFVGAAVDAPHVTVVDPAEAAAVYGAHAAHFSAAATALTSAPASLAVSAQPTSSNPRRRRVDLRPRLTPKLGVLSSSMPANSARRNRGWTAVIPAITNATSAAPPAPAHNFRRAESVCVSTRTRSPPYSSTVQHTSYSGRRRHTIGSDMLPLTTPSTSARRLRSTRTPLGSQLVDCGREGA</sequence>
<feature type="region of interest" description="Disordered" evidence="1">
    <location>
        <begin position="1184"/>
        <end position="1259"/>
    </location>
</feature>
<feature type="region of interest" description="Disordered" evidence="1">
    <location>
        <begin position="1"/>
        <end position="27"/>
    </location>
</feature>
<feature type="compositionally biased region" description="Basic residues" evidence="1">
    <location>
        <begin position="157"/>
        <end position="169"/>
    </location>
</feature>
<protein>
    <submittedName>
        <fullName evidence="2">Uncharacterized protein</fullName>
    </submittedName>
</protein>
<feature type="compositionally biased region" description="Polar residues" evidence="1">
    <location>
        <begin position="1"/>
        <end position="11"/>
    </location>
</feature>
<feature type="region of interest" description="Disordered" evidence="1">
    <location>
        <begin position="1369"/>
        <end position="1481"/>
    </location>
</feature>
<feature type="compositionally biased region" description="Low complexity" evidence="1">
    <location>
        <begin position="511"/>
        <end position="533"/>
    </location>
</feature>
<reference evidence="2 3" key="1">
    <citation type="submission" date="2021-02" db="EMBL/GenBank/DDBJ databases">
        <title>Leishmania (Mundinia) enrietti genome sequencing and assembly.</title>
        <authorList>
            <person name="Almutairi H."/>
            <person name="Gatherer D."/>
        </authorList>
    </citation>
    <scope>NUCLEOTIDE SEQUENCE [LARGE SCALE GENOMIC DNA]</scope>
    <source>
        <strain evidence="2">CUR178</strain>
    </source>
</reference>
<feature type="region of interest" description="Disordered" evidence="1">
    <location>
        <begin position="428"/>
        <end position="455"/>
    </location>
</feature>
<feature type="compositionally biased region" description="Basic and acidic residues" evidence="1">
    <location>
        <begin position="1814"/>
        <end position="1827"/>
    </location>
</feature>
<feature type="compositionally biased region" description="Polar residues" evidence="1">
    <location>
        <begin position="1222"/>
        <end position="1236"/>
    </location>
</feature>
<accession>A0A836KY43</accession>
<keyword evidence="3" id="KW-1185">Reference proteome</keyword>
<feature type="region of interest" description="Disordered" evidence="1">
    <location>
        <begin position="1289"/>
        <end position="1355"/>
    </location>
</feature>
<feature type="compositionally biased region" description="Basic and acidic residues" evidence="1">
    <location>
        <begin position="1295"/>
        <end position="1309"/>
    </location>
</feature>
<organism evidence="2 3">
    <name type="scientific">Leishmania enriettii</name>
    <dbReference type="NCBI Taxonomy" id="5663"/>
    <lineage>
        <taxon>Eukaryota</taxon>
        <taxon>Discoba</taxon>
        <taxon>Euglenozoa</taxon>
        <taxon>Kinetoplastea</taxon>
        <taxon>Metakinetoplastina</taxon>
        <taxon>Trypanosomatida</taxon>
        <taxon>Trypanosomatidae</taxon>
        <taxon>Leishmaniinae</taxon>
        <taxon>Leishmania</taxon>
    </lineage>
</organism>
<feature type="compositionally biased region" description="Polar residues" evidence="1">
    <location>
        <begin position="738"/>
        <end position="750"/>
    </location>
</feature>
<dbReference type="OrthoDB" id="267783at2759"/>
<feature type="compositionally biased region" description="Polar residues" evidence="1">
    <location>
        <begin position="1649"/>
        <end position="1660"/>
    </location>
</feature>
<dbReference type="RefSeq" id="XP_067696146.1">
    <property type="nucleotide sequence ID" value="XM_067839833.1"/>
</dbReference>
<feature type="compositionally biased region" description="Polar residues" evidence="1">
    <location>
        <begin position="835"/>
        <end position="861"/>
    </location>
</feature>
<feature type="region of interest" description="Disordered" evidence="1">
    <location>
        <begin position="574"/>
        <end position="613"/>
    </location>
</feature>